<evidence type="ECO:0000313" key="3">
    <source>
        <dbReference type="Proteomes" id="UP000439752"/>
    </source>
</evidence>
<gene>
    <name evidence="2" type="ORF">EXIGUO9Y_40003</name>
</gene>
<keyword evidence="3" id="KW-1185">Reference proteome</keyword>
<dbReference type="InterPro" id="IPR013766">
    <property type="entry name" value="Thioredoxin_domain"/>
</dbReference>
<dbReference type="Pfam" id="PF00085">
    <property type="entry name" value="Thioredoxin"/>
    <property type="match status" value="1"/>
</dbReference>
<dbReference type="CDD" id="cd02947">
    <property type="entry name" value="TRX_family"/>
    <property type="match status" value="1"/>
</dbReference>
<dbReference type="InterPro" id="IPR036249">
    <property type="entry name" value="Thioredoxin-like_sf"/>
</dbReference>
<evidence type="ECO:0000313" key="2">
    <source>
        <dbReference type="EMBL" id="VWX38489.1"/>
    </source>
</evidence>
<evidence type="ECO:0000259" key="1">
    <source>
        <dbReference type="Pfam" id="PF00085"/>
    </source>
</evidence>
<sequence>MAEFTRLTSIDAVQSWYSVPGASFLYVSSPNCSVCESLFPQIEPIMLEHPEIRSARVDVSDVPEIAGALSIFTAPVLLLFLDGKEMHREARIVPIERFRRRVEQIGEFVKSEIIDLEN</sequence>
<proteinExistence type="predicted"/>
<reference evidence="2 3" key="1">
    <citation type="submission" date="2019-10" db="EMBL/GenBank/DDBJ databases">
        <authorList>
            <person name="Karimi E."/>
        </authorList>
    </citation>
    <scope>NUCLEOTIDE SEQUENCE [LARGE SCALE GENOMIC DNA]</scope>
    <source>
        <strain evidence="2">Exiguobacterium sp. 9Y</strain>
    </source>
</reference>
<dbReference type="SUPFAM" id="SSF52833">
    <property type="entry name" value="Thioredoxin-like"/>
    <property type="match status" value="1"/>
</dbReference>
<dbReference type="EMBL" id="CABWKQ010000034">
    <property type="protein sequence ID" value="VWX38489.1"/>
    <property type="molecule type" value="Genomic_DNA"/>
</dbReference>
<name>A0A653IHH2_9BACL</name>
<protein>
    <submittedName>
        <fullName evidence="2">Thiol reductase thioredoxin</fullName>
    </submittedName>
</protein>
<feature type="domain" description="Thioredoxin" evidence="1">
    <location>
        <begin position="28"/>
        <end position="88"/>
    </location>
</feature>
<dbReference type="RefSeq" id="WP_159172453.1">
    <property type="nucleotide sequence ID" value="NZ_LR732308.1"/>
</dbReference>
<accession>A0A653IHH2</accession>
<dbReference type="Proteomes" id="UP000439752">
    <property type="component" value="Unassembled WGS sequence"/>
</dbReference>
<dbReference type="AlphaFoldDB" id="A0A653IHH2"/>
<dbReference type="Gene3D" id="3.40.30.10">
    <property type="entry name" value="Glutaredoxin"/>
    <property type="match status" value="1"/>
</dbReference>
<organism evidence="2 3">
    <name type="scientific">Exiguobacterium oxidotolerans</name>
    <dbReference type="NCBI Taxonomy" id="223958"/>
    <lineage>
        <taxon>Bacteria</taxon>
        <taxon>Bacillati</taxon>
        <taxon>Bacillota</taxon>
        <taxon>Bacilli</taxon>
        <taxon>Bacillales</taxon>
        <taxon>Bacillales Family XII. Incertae Sedis</taxon>
        <taxon>Exiguobacterium</taxon>
    </lineage>
</organism>